<dbReference type="Gene3D" id="3.40.50.1820">
    <property type="entry name" value="alpha/beta hydrolase"/>
    <property type="match status" value="1"/>
</dbReference>
<dbReference type="SUPFAM" id="SSF53474">
    <property type="entry name" value="alpha/beta-Hydrolases"/>
    <property type="match status" value="1"/>
</dbReference>
<accession>A0A7W4VXQ7</accession>
<protein>
    <submittedName>
        <fullName evidence="1">Dienelactone hydrolase</fullName>
    </submittedName>
</protein>
<dbReference type="InterPro" id="IPR029058">
    <property type="entry name" value="AB_hydrolase_fold"/>
</dbReference>
<dbReference type="PANTHER" id="PTHR33428:SF14">
    <property type="entry name" value="CARBOXYLESTERASE TYPE B DOMAIN-CONTAINING PROTEIN"/>
    <property type="match status" value="1"/>
</dbReference>
<proteinExistence type="predicted"/>
<gene>
    <name evidence="1" type="ORF">FHU40_003438</name>
</gene>
<dbReference type="EMBL" id="JACHWR010000002">
    <property type="protein sequence ID" value="MBB3043620.1"/>
    <property type="molecule type" value="Genomic_DNA"/>
</dbReference>
<keyword evidence="2" id="KW-1185">Reference proteome</keyword>
<name>A0A7W4VXQ7_9ACTN</name>
<evidence type="ECO:0000313" key="1">
    <source>
        <dbReference type="EMBL" id="MBB3043620.1"/>
    </source>
</evidence>
<evidence type="ECO:0000313" key="2">
    <source>
        <dbReference type="Proteomes" id="UP000589626"/>
    </source>
</evidence>
<sequence length="329" mass="34864">MSVLVRSLRAATRVPGAPAPYDTVHLTVRYPALPPRDDVERMSGRLAADAAGAPYPVVVLVSGVNCPADAYRWLAFRLVEDGFVVVGYDWVGELFPGEHGLTPGVDIVAAGPDHYGERPTTPALRPVLDALAGLHETGPLAGLLDLERVGVLGHSAGGTVLLQSASRGWFPEVRAVVAYGAHTMASQLIGYPPGTLLPAPVQAPTLLVAGTHDGVVAASAIRYGEQPGAPGHDPVERTWREALPATTEAWLVRLAGAGHMLVAHPEDPSTARGFLETPTDADQDRLRAVFAEVVSAFLAARLTDRPDATTQWERLAEHAPPEIADLRRS</sequence>
<comment type="caution">
    <text evidence="1">The sequence shown here is derived from an EMBL/GenBank/DDBJ whole genome shotgun (WGS) entry which is preliminary data.</text>
</comment>
<dbReference type="RefSeq" id="WP_183593417.1">
    <property type="nucleotide sequence ID" value="NZ_JACHWR010000002.1"/>
</dbReference>
<dbReference type="PANTHER" id="PTHR33428">
    <property type="entry name" value="CHLOROPHYLLASE-2, CHLOROPLASTIC"/>
    <property type="match status" value="1"/>
</dbReference>
<organism evidence="1 2">
    <name type="scientific">Nocardioides soli</name>
    <dbReference type="NCBI Taxonomy" id="1036020"/>
    <lineage>
        <taxon>Bacteria</taxon>
        <taxon>Bacillati</taxon>
        <taxon>Actinomycetota</taxon>
        <taxon>Actinomycetes</taxon>
        <taxon>Propionibacteriales</taxon>
        <taxon>Nocardioidaceae</taxon>
        <taxon>Nocardioides</taxon>
    </lineage>
</organism>
<dbReference type="Proteomes" id="UP000589626">
    <property type="component" value="Unassembled WGS sequence"/>
</dbReference>
<dbReference type="AlphaFoldDB" id="A0A7W4VXQ7"/>
<keyword evidence="1" id="KW-0378">Hydrolase</keyword>
<reference evidence="1 2" key="1">
    <citation type="submission" date="2020-08" db="EMBL/GenBank/DDBJ databases">
        <title>Sequencing the genomes of 1000 actinobacteria strains.</title>
        <authorList>
            <person name="Klenk H.-P."/>
        </authorList>
    </citation>
    <scope>NUCLEOTIDE SEQUENCE [LARGE SCALE GENOMIC DNA]</scope>
    <source>
        <strain evidence="1 2">DSM 105498</strain>
    </source>
</reference>
<dbReference type="GO" id="GO:0016787">
    <property type="term" value="F:hydrolase activity"/>
    <property type="evidence" value="ECO:0007669"/>
    <property type="project" value="UniProtKB-KW"/>
</dbReference>